<comment type="caution">
    <text evidence="1">The sequence shown here is derived from an EMBL/GenBank/DDBJ whole genome shotgun (WGS) entry which is preliminary data.</text>
</comment>
<evidence type="ECO:0000313" key="2">
    <source>
        <dbReference type="Proteomes" id="UP000295620"/>
    </source>
</evidence>
<dbReference type="AlphaFoldDB" id="A0A4R6SYF4"/>
<reference evidence="1 2" key="1">
    <citation type="submission" date="2019-03" db="EMBL/GenBank/DDBJ databases">
        <title>Genomic Encyclopedia of Archaeal and Bacterial Type Strains, Phase II (KMG-II): from individual species to whole genera.</title>
        <authorList>
            <person name="Goeker M."/>
        </authorList>
    </citation>
    <scope>NUCLEOTIDE SEQUENCE [LARGE SCALE GENOMIC DNA]</scope>
    <source>
        <strain evidence="1 2">DSM 19035</strain>
    </source>
</reference>
<dbReference type="InterPro" id="IPR036188">
    <property type="entry name" value="FAD/NAD-bd_sf"/>
</dbReference>
<dbReference type="PANTHER" id="PTHR39757:SF5">
    <property type="entry name" value="OS02G0190600 PROTEIN"/>
    <property type="match status" value="1"/>
</dbReference>
<dbReference type="Pfam" id="PF05834">
    <property type="entry name" value="Lycopene_cycl"/>
    <property type="match status" value="1"/>
</dbReference>
<gene>
    <name evidence="1" type="ORF">ATK78_0201</name>
</gene>
<dbReference type="Gene3D" id="3.50.50.60">
    <property type="entry name" value="FAD/NAD(P)-binding domain"/>
    <property type="match status" value="1"/>
</dbReference>
<protein>
    <submittedName>
        <fullName evidence="1">Lycopene beta-cyclase</fullName>
    </submittedName>
</protein>
<dbReference type="PANTHER" id="PTHR39757">
    <property type="match status" value="1"/>
</dbReference>
<name>A0A4R6SYF4_9SPHI</name>
<dbReference type="RefSeq" id="WP_166664788.1">
    <property type="nucleotide sequence ID" value="NZ_SNYC01000003.1"/>
</dbReference>
<dbReference type="EMBL" id="SNYC01000003">
    <property type="protein sequence ID" value="TDQ11087.1"/>
    <property type="molecule type" value="Genomic_DNA"/>
</dbReference>
<organism evidence="1 2">
    <name type="scientific">Pedobacter metabolipauper</name>
    <dbReference type="NCBI Taxonomy" id="425513"/>
    <lineage>
        <taxon>Bacteria</taxon>
        <taxon>Pseudomonadati</taxon>
        <taxon>Bacteroidota</taxon>
        <taxon>Sphingobacteriia</taxon>
        <taxon>Sphingobacteriales</taxon>
        <taxon>Sphingobacteriaceae</taxon>
        <taxon>Pedobacter</taxon>
    </lineage>
</organism>
<sequence>MPVADQIKNEHVQDYDIIVCGGGLAGLSLVFRAFKSGTWKNERVLIIDQETKESNDRTWSFWEKEPSVFENLIDHKWQQLVFYANSGERLELNHLPYTYNTIRSKDFYQYIRKELADLGRIEWRIEAVESVVSETYGCKVKTSTGSYWCRYAFSSIFQKPESKKGGHYFMQHFKGIRIKTADRDFEVSEAYLMDFRTSQEHGTTFFYTLPMAQNEVFIEYTLFSKQLLDAEEYDVKIAKYLQEVLGVKNYEILETEFGVIPMTDHIFDRSTGNVMYIGTIGGDTRGSTGYTFSNVQKTITRILEAWNTTGQPFFKHEHIGKKEKLYDATLLDVLDSGKYKGHQLFTDLFKRTNAKMVFSFLDAESTLTGDLKIMSSLKTMPFLTSFIKVLKRKIMG</sequence>
<proteinExistence type="predicted"/>
<accession>A0A4R6SYF4</accession>
<dbReference type="SUPFAM" id="SSF51905">
    <property type="entry name" value="FAD/NAD(P)-binding domain"/>
    <property type="match status" value="1"/>
</dbReference>
<keyword evidence="2" id="KW-1185">Reference proteome</keyword>
<dbReference type="Proteomes" id="UP000295620">
    <property type="component" value="Unassembled WGS sequence"/>
</dbReference>
<evidence type="ECO:0000313" key="1">
    <source>
        <dbReference type="EMBL" id="TDQ11087.1"/>
    </source>
</evidence>